<name>A0AAQ3UZ14_PASNO</name>
<evidence type="ECO:0000313" key="2">
    <source>
        <dbReference type="Proteomes" id="UP001341281"/>
    </source>
</evidence>
<sequence length="218" mass="25050">MPSRMRRGHDPVSSRVAAQGLEEQGHSSGSLSLIGAVLARKPGVRSPCACLPPMEQRWRPGIGRFYAHRPAPWSPQPDPRPSYACRHQRSMPSTVDIDISNHGSKCIQSSAVSRYAIEHKRERDRARYLLLIQSFSPNFKVYCPRNAWPRLSWRSLYSDWYDTLHCRTICLCKVISKEREQDVALVAAFRREQYVALVTAFRRKQEKEVKLKATEESI</sequence>
<organism evidence="1 2">
    <name type="scientific">Paspalum notatum var. saurae</name>
    <dbReference type="NCBI Taxonomy" id="547442"/>
    <lineage>
        <taxon>Eukaryota</taxon>
        <taxon>Viridiplantae</taxon>
        <taxon>Streptophyta</taxon>
        <taxon>Embryophyta</taxon>
        <taxon>Tracheophyta</taxon>
        <taxon>Spermatophyta</taxon>
        <taxon>Magnoliopsida</taxon>
        <taxon>Liliopsida</taxon>
        <taxon>Poales</taxon>
        <taxon>Poaceae</taxon>
        <taxon>PACMAD clade</taxon>
        <taxon>Panicoideae</taxon>
        <taxon>Andropogonodae</taxon>
        <taxon>Paspaleae</taxon>
        <taxon>Paspalinae</taxon>
        <taxon>Paspalum</taxon>
    </lineage>
</organism>
<keyword evidence="2" id="KW-1185">Reference proteome</keyword>
<dbReference type="AlphaFoldDB" id="A0AAQ3UZ14"/>
<dbReference type="Proteomes" id="UP001341281">
    <property type="component" value="Chromosome 10"/>
</dbReference>
<dbReference type="EMBL" id="CP144754">
    <property type="protein sequence ID" value="WVZ99022.1"/>
    <property type="molecule type" value="Genomic_DNA"/>
</dbReference>
<gene>
    <name evidence="1" type="ORF">U9M48_044380</name>
</gene>
<reference evidence="1 2" key="1">
    <citation type="submission" date="2024-02" db="EMBL/GenBank/DDBJ databases">
        <title>High-quality chromosome-scale genome assembly of Pensacola bahiagrass (Paspalum notatum Flugge var. saurae).</title>
        <authorList>
            <person name="Vega J.M."/>
            <person name="Podio M."/>
            <person name="Orjuela J."/>
            <person name="Siena L.A."/>
            <person name="Pessino S.C."/>
            <person name="Combes M.C."/>
            <person name="Mariac C."/>
            <person name="Albertini E."/>
            <person name="Pupilli F."/>
            <person name="Ortiz J.P.A."/>
            <person name="Leblanc O."/>
        </authorList>
    </citation>
    <scope>NUCLEOTIDE SEQUENCE [LARGE SCALE GENOMIC DNA]</scope>
    <source>
        <strain evidence="1">R1</strain>
        <tissue evidence="1">Leaf</tissue>
    </source>
</reference>
<accession>A0AAQ3UZ14</accession>
<evidence type="ECO:0000313" key="1">
    <source>
        <dbReference type="EMBL" id="WVZ99022.1"/>
    </source>
</evidence>
<proteinExistence type="predicted"/>
<protein>
    <submittedName>
        <fullName evidence="1">Uncharacterized protein</fullName>
    </submittedName>
</protein>